<name>A0A5C3L747_COPMA</name>
<keyword evidence="4 6" id="KW-0964">Secreted</keyword>
<dbReference type="SMART" id="SM00075">
    <property type="entry name" value="HYDRO"/>
    <property type="match status" value="1"/>
</dbReference>
<evidence type="ECO:0000256" key="4">
    <source>
        <dbReference type="ARBA" id="ARBA00022525"/>
    </source>
</evidence>
<feature type="chain" id="PRO_5023153790" description="Hydrophobin" evidence="6">
    <location>
        <begin position="21"/>
        <end position="118"/>
    </location>
</feature>
<organism evidence="7 8">
    <name type="scientific">Coprinopsis marcescibilis</name>
    <name type="common">Agaric fungus</name>
    <name type="synonym">Psathyrella marcescibilis</name>
    <dbReference type="NCBI Taxonomy" id="230819"/>
    <lineage>
        <taxon>Eukaryota</taxon>
        <taxon>Fungi</taxon>
        <taxon>Dikarya</taxon>
        <taxon>Basidiomycota</taxon>
        <taxon>Agaricomycotina</taxon>
        <taxon>Agaricomycetes</taxon>
        <taxon>Agaricomycetidae</taxon>
        <taxon>Agaricales</taxon>
        <taxon>Agaricineae</taxon>
        <taxon>Psathyrellaceae</taxon>
        <taxon>Coprinopsis</taxon>
    </lineage>
</organism>
<dbReference type="STRING" id="230819.A0A5C3L747"/>
<dbReference type="Proteomes" id="UP000307440">
    <property type="component" value="Unassembled WGS sequence"/>
</dbReference>
<dbReference type="Pfam" id="PF01185">
    <property type="entry name" value="Hydrophobin"/>
    <property type="match status" value="1"/>
</dbReference>
<evidence type="ECO:0000256" key="1">
    <source>
        <dbReference type="ARBA" id="ARBA00004191"/>
    </source>
</evidence>
<evidence type="ECO:0000256" key="2">
    <source>
        <dbReference type="ARBA" id="ARBA00010446"/>
    </source>
</evidence>
<evidence type="ECO:0000313" key="8">
    <source>
        <dbReference type="Proteomes" id="UP000307440"/>
    </source>
</evidence>
<dbReference type="InterPro" id="IPR001338">
    <property type="entry name" value="Class_I_Hydrophobin"/>
</dbReference>
<dbReference type="GO" id="GO:0005199">
    <property type="term" value="F:structural constituent of cell wall"/>
    <property type="evidence" value="ECO:0007669"/>
    <property type="project" value="InterPro"/>
</dbReference>
<evidence type="ECO:0000256" key="5">
    <source>
        <dbReference type="ARBA" id="ARBA00023157"/>
    </source>
</evidence>
<proteinExistence type="inferred from homology"/>
<protein>
    <recommendedName>
        <fullName evidence="6">Hydrophobin</fullName>
    </recommendedName>
</protein>
<evidence type="ECO:0000256" key="6">
    <source>
        <dbReference type="RuleBase" id="RU365009"/>
    </source>
</evidence>
<dbReference type="OrthoDB" id="4225815at2759"/>
<dbReference type="AlphaFoldDB" id="A0A5C3L747"/>
<dbReference type="CDD" id="cd23507">
    <property type="entry name" value="hydrophobin_I"/>
    <property type="match status" value="1"/>
</dbReference>
<comment type="similarity">
    <text evidence="2 6">Belongs to the fungal hydrophobin family.</text>
</comment>
<keyword evidence="8" id="KW-1185">Reference proteome</keyword>
<evidence type="ECO:0000313" key="7">
    <source>
        <dbReference type="EMBL" id="TFK28607.1"/>
    </source>
</evidence>
<keyword evidence="5 6" id="KW-1015">Disulfide bond</keyword>
<keyword evidence="3 6" id="KW-0134">Cell wall</keyword>
<evidence type="ECO:0000256" key="3">
    <source>
        <dbReference type="ARBA" id="ARBA00022512"/>
    </source>
</evidence>
<gene>
    <name evidence="7" type="ORF">FA15DRAFT_700820</name>
</gene>
<reference evidence="7 8" key="1">
    <citation type="journal article" date="2019" name="Nat. Ecol. Evol.">
        <title>Megaphylogeny resolves global patterns of mushroom evolution.</title>
        <authorList>
            <person name="Varga T."/>
            <person name="Krizsan K."/>
            <person name="Foldi C."/>
            <person name="Dima B."/>
            <person name="Sanchez-Garcia M."/>
            <person name="Sanchez-Ramirez S."/>
            <person name="Szollosi G.J."/>
            <person name="Szarkandi J.G."/>
            <person name="Papp V."/>
            <person name="Albert L."/>
            <person name="Andreopoulos W."/>
            <person name="Angelini C."/>
            <person name="Antonin V."/>
            <person name="Barry K.W."/>
            <person name="Bougher N.L."/>
            <person name="Buchanan P."/>
            <person name="Buyck B."/>
            <person name="Bense V."/>
            <person name="Catcheside P."/>
            <person name="Chovatia M."/>
            <person name="Cooper J."/>
            <person name="Damon W."/>
            <person name="Desjardin D."/>
            <person name="Finy P."/>
            <person name="Geml J."/>
            <person name="Haridas S."/>
            <person name="Hughes K."/>
            <person name="Justo A."/>
            <person name="Karasinski D."/>
            <person name="Kautmanova I."/>
            <person name="Kiss B."/>
            <person name="Kocsube S."/>
            <person name="Kotiranta H."/>
            <person name="LaButti K.M."/>
            <person name="Lechner B.E."/>
            <person name="Liimatainen K."/>
            <person name="Lipzen A."/>
            <person name="Lukacs Z."/>
            <person name="Mihaltcheva S."/>
            <person name="Morgado L.N."/>
            <person name="Niskanen T."/>
            <person name="Noordeloos M.E."/>
            <person name="Ohm R.A."/>
            <person name="Ortiz-Santana B."/>
            <person name="Ovrebo C."/>
            <person name="Racz N."/>
            <person name="Riley R."/>
            <person name="Savchenko A."/>
            <person name="Shiryaev A."/>
            <person name="Soop K."/>
            <person name="Spirin V."/>
            <person name="Szebenyi C."/>
            <person name="Tomsovsky M."/>
            <person name="Tulloss R.E."/>
            <person name="Uehling J."/>
            <person name="Grigoriev I.V."/>
            <person name="Vagvolgyi C."/>
            <person name="Papp T."/>
            <person name="Martin F.M."/>
            <person name="Miettinen O."/>
            <person name="Hibbett D.S."/>
            <person name="Nagy L.G."/>
        </authorList>
    </citation>
    <scope>NUCLEOTIDE SEQUENCE [LARGE SCALE GENOMIC DNA]</scope>
    <source>
        <strain evidence="7 8">CBS 121175</strain>
    </source>
</reference>
<sequence>MIARVASAIFALALVGAASAAPHGSESSSTYSQCNGGEVQCCNTVQESNSLSAPLKSLLSVLEIDITQLTGQVGASCTGVNVIGLGASPSCSNQQVCCNNNNFNGVVALGCTPINASL</sequence>
<comment type="subcellular location">
    <subcellularLocation>
        <location evidence="1 6">Secreted</location>
        <location evidence="1 6">Cell wall</location>
    </subcellularLocation>
</comment>
<keyword evidence="6" id="KW-0732">Signal</keyword>
<accession>A0A5C3L747</accession>
<dbReference type="EMBL" id="ML210154">
    <property type="protein sequence ID" value="TFK28607.1"/>
    <property type="molecule type" value="Genomic_DNA"/>
</dbReference>
<feature type="signal peptide" evidence="6">
    <location>
        <begin position="1"/>
        <end position="20"/>
    </location>
</feature>
<dbReference type="GO" id="GO:0009277">
    <property type="term" value="C:fungal-type cell wall"/>
    <property type="evidence" value="ECO:0007669"/>
    <property type="project" value="InterPro"/>
</dbReference>